<evidence type="ECO:0000256" key="2">
    <source>
        <dbReference type="SAM" id="MobiDB-lite"/>
    </source>
</evidence>
<name>A0A1S7QCA7_9HYPH</name>
<feature type="transmembrane region" description="Helical" evidence="3">
    <location>
        <begin position="467"/>
        <end position="485"/>
    </location>
</feature>
<keyword evidence="6" id="KW-1185">Reference proteome</keyword>
<dbReference type="RefSeq" id="WP_080842306.1">
    <property type="nucleotide sequence ID" value="NZ_LT009723.1"/>
</dbReference>
<dbReference type="PANTHER" id="PTHR37813">
    <property type="entry name" value="FELS-2 PROPHAGE PROTEIN"/>
    <property type="match status" value="1"/>
</dbReference>
<feature type="region of interest" description="Disordered" evidence="2">
    <location>
        <begin position="522"/>
        <end position="556"/>
    </location>
</feature>
<feature type="transmembrane region" description="Helical" evidence="3">
    <location>
        <begin position="492"/>
        <end position="515"/>
    </location>
</feature>
<dbReference type="AlphaFoldDB" id="A0A1S7QCA7"/>
<evidence type="ECO:0000256" key="3">
    <source>
        <dbReference type="SAM" id="Phobius"/>
    </source>
</evidence>
<evidence type="ECO:0000313" key="5">
    <source>
        <dbReference type="EMBL" id="CUX34268.1"/>
    </source>
</evidence>
<dbReference type="Pfam" id="PF10145">
    <property type="entry name" value="PhageMin_Tail"/>
    <property type="match status" value="1"/>
</dbReference>
<keyword evidence="1" id="KW-1188">Viral release from host cell</keyword>
<dbReference type="InterPro" id="IPR010090">
    <property type="entry name" value="Phage_tape_meas"/>
</dbReference>
<reference evidence="6" key="1">
    <citation type="submission" date="2016-01" db="EMBL/GenBank/DDBJ databases">
        <authorList>
            <person name="Regsiter A."/>
            <person name="william w."/>
        </authorList>
    </citation>
    <scope>NUCLEOTIDE SEQUENCE [LARGE SCALE GENOMIC DNA]</scope>
    <source>
        <strain evidence="6">CFBP 6623</strain>
    </source>
</reference>
<accession>A0A1S7QCA7</accession>
<dbReference type="Proteomes" id="UP000191988">
    <property type="component" value="Unassembled WGS sequence"/>
</dbReference>
<proteinExistence type="predicted"/>
<evidence type="ECO:0000256" key="1">
    <source>
        <dbReference type="ARBA" id="ARBA00022612"/>
    </source>
</evidence>
<keyword evidence="3" id="KW-1133">Transmembrane helix</keyword>
<keyword evidence="3" id="KW-0472">Membrane</keyword>
<keyword evidence="3" id="KW-0812">Transmembrane</keyword>
<evidence type="ECO:0000313" key="6">
    <source>
        <dbReference type="Proteomes" id="UP000191988"/>
    </source>
</evidence>
<dbReference type="EMBL" id="FBWK01000037">
    <property type="protein sequence ID" value="CUX34268.1"/>
    <property type="molecule type" value="Genomic_DNA"/>
</dbReference>
<dbReference type="STRING" id="1183432.AGR3A_Cc420189"/>
<dbReference type="PANTHER" id="PTHR37813:SF1">
    <property type="entry name" value="FELS-2 PROPHAGE PROTEIN"/>
    <property type="match status" value="1"/>
</dbReference>
<feature type="compositionally biased region" description="Low complexity" evidence="2">
    <location>
        <begin position="531"/>
        <end position="552"/>
    </location>
</feature>
<evidence type="ECO:0000259" key="4">
    <source>
        <dbReference type="Pfam" id="PF10145"/>
    </source>
</evidence>
<feature type="domain" description="Phage tail tape measure protein" evidence="4">
    <location>
        <begin position="95"/>
        <end position="297"/>
    </location>
</feature>
<organism evidence="5 6">
    <name type="scientific">Agrobacterium tomkonis CFBP 6623</name>
    <dbReference type="NCBI Taxonomy" id="1183432"/>
    <lineage>
        <taxon>Bacteria</taxon>
        <taxon>Pseudomonadati</taxon>
        <taxon>Pseudomonadota</taxon>
        <taxon>Alphaproteobacteria</taxon>
        <taxon>Hyphomicrobiales</taxon>
        <taxon>Rhizobiaceae</taxon>
        <taxon>Rhizobium/Agrobacterium group</taxon>
        <taxon>Agrobacterium</taxon>
        <taxon>Agrobacterium tumefaciens complex</taxon>
    </lineage>
</organism>
<sequence>MGTQQSSLRISLIDDATGPARHIGRALNNLRAEAVSSFAPMRGLIGQVAALGAGYFGVSEGFKATAGAAMSFESAFADVKKVVEANEEQFENMRRSIREMSGEIPLAANDIAALFAAAGESGIATADLKNFAEMAARVGIAFDLGAAEAGESLAKLKTQLGLTVAETGDMADAINHLSNNMASKAKDVTEFMLRVGSMGEMSGFVKEDLAAMGSAMIAAGSDASTAGTAMKNVMRALTRGDFAKKSQRDAAKALGLHLPSIAKDMQKDAKGTMRKVLTAIAKAPKHQQTGLLSEFFGDEASAFMPLVGNIQLLDQALGSVADRTKYAGSAFNEYIQRANTTQNVLELLGNKASNVFAEMGDNMLPTIREGAKGISDVLDTLGNRVSILDEVTTSVKGFAQGFGYTGGMRELMNDIGDNLFGAVDPNAADKLGRVFVEAKEWGKSIRELNDAIKENPITKFFADMSGYGFQIFAWGTGIGLLAGSVRKLAKALFLLSGASTILSVLKTVGSIASIFPGNKPPILPGVPETKTTSPGSSRPSRIPGGRPGTSGPWGTVPPKSLLPDGALVKSSGVSGLGSPYKPTVPPSILTELQSAAKGWGSGIMKGGVPALLGLAGEYGIRQGFQGVYGQNYREPPGIGESFSGWWDTMTNRKTWLGDAANDGFSFRKHSSIEIPDRPLRIDSSSIDRMNTPNGTQDVRVTNQQPPNVTFYVNNNISGVTDPNAAAKAAVDYLNGEVSAKMEALLSD</sequence>
<dbReference type="NCBIfam" id="TIGR01760">
    <property type="entry name" value="tape_meas_TP901"/>
    <property type="match status" value="1"/>
</dbReference>
<protein>
    <recommendedName>
        <fullName evidence="4">Phage tail tape measure protein domain-containing protein</fullName>
    </recommendedName>
</protein>
<gene>
    <name evidence="5" type="ORF">AGR3A_Cc420189</name>
</gene>